<accession>A0A8K0GQR5</accession>
<comment type="caution">
    <text evidence="3">The sequence shown here is derived from an EMBL/GenBank/DDBJ whole genome shotgun (WGS) entry which is preliminary data.</text>
</comment>
<feature type="transmembrane region" description="Helical" evidence="2">
    <location>
        <begin position="121"/>
        <end position="143"/>
    </location>
</feature>
<dbReference type="EMBL" id="VOIH02000009">
    <property type="protein sequence ID" value="KAF3437982.1"/>
    <property type="molecule type" value="Genomic_DNA"/>
</dbReference>
<dbReference type="PANTHER" id="PTHR34741">
    <property type="entry name" value="IMAP FAMILY MEMBER 1, PUTATIVE-RELATED"/>
    <property type="match status" value="1"/>
</dbReference>
<feature type="transmembrane region" description="Helical" evidence="2">
    <location>
        <begin position="86"/>
        <end position="109"/>
    </location>
</feature>
<name>A0A8K0GQR5_9ROSA</name>
<gene>
    <name evidence="3" type="ORF">FNV43_RR20738</name>
</gene>
<feature type="compositionally biased region" description="Polar residues" evidence="1">
    <location>
        <begin position="37"/>
        <end position="46"/>
    </location>
</feature>
<evidence type="ECO:0000256" key="1">
    <source>
        <dbReference type="SAM" id="MobiDB-lite"/>
    </source>
</evidence>
<evidence type="ECO:0000256" key="2">
    <source>
        <dbReference type="SAM" id="Phobius"/>
    </source>
</evidence>
<dbReference type="AlphaFoldDB" id="A0A8K0GQR5"/>
<proteinExistence type="predicted"/>
<dbReference type="PANTHER" id="PTHR34741:SF2">
    <property type="entry name" value="VESICLE TRANSPORT PROTEIN"/>
    <property type="match status" value="1"/>
</dbReference>
<feature type="region of interest" description="Disordered" evidence="1">
    <location>
        <begin position="1"/>
        <end position="46"/>
    </location>
</feature>
<keyword evidence="2" id="KW-0472">Membrane</keyword>
<feature type="transmembrane region" description="Helical" evidence="2">
    <location>
        <begin position="60"/>
        <end position="80"/>
    </location>
</feature>
<protein>
    <submittedName>
        <fullName evidence="3">Uncharacterized protein</fullName>
    </submittedName>
</protein>
<dbReference type="Proteomes" id="UP000796880">
    <property type="component" value="Unassembled WGS sequence"/>
</dbReference>
<reference evidence="3" key="1">
    <citation type="submission" date="2020-03" db="EMBL/GenBank/DDBJ databases">
        <title>A high-quality chromosome-level genome assembly of a woody plant with both climbing and erect habits, Rhamnella rubrinervis.</title>
        <authorList>
            <person name="Lu Z."/>
            <person name="Yang Y."/>
            <person name="Zhu X."/>
            <person name="Sun Y."/>
        </authorList>
    </citation>
    <scope>NUCLEOTIDE SEQUENCE</scope>
    <source>
        <strain evidence="3">BYM</strain>
        <tissue evidence="3">Leaf</tissue>
    </source>
</reference>
<evidence type="ECO:0000313" key="4">
    <source>
        <dbReference type="Proteomes" id="UP000796880"/>
    </source>
</evidence>
<keyword evidence="2" id="KW-1133">Transmembrane helix</keyword>
<sequence>MSEAAEIQQSGSGQKPEEIDLEAETGSGLEPEPAAEIQQSGSRLESEPAIQQSGLEIKGWAKIIVCFCFASAIQIALLSAQLHSHLFPIIRFLSLSILFGFASLLISKLTNSKFPNIAQMLEAAAVCFAVIAFFIAISIPILFTYR</sequence>
<keyword evidence="4" id="KW-1185">Reference proteome</keyword>
<keyword evidence="2" id="KW-0812">Transmembrane</keyword>
<organism evidence="3 4">
    <name type="scientific">Rhamnella rubrinervis</name>
    <dbReference type="NCBI Taxonomy" id="2594499"/>
    <lineage>
        <taxon>Eukaryota</taxon>
        <taxon>Viridiplantae</taxon>
        <taxon>Streptophyta</taxon>
        <taxon>Embryophyta</taxon>
        <taxon>Tracheophyta</taxon>
        <taxon>Spermatophyta</taxon>
        <taxon>Magnoliopsida</taxon>
        <taxon>eudicotyledons</taxon>
        <taxon>Gunneridae</taxon>
        <taxon>Pentapetalae</taxon>
        <taxon>rosids</taxon>
        <taxon>fabids</taxon>
        <taxon>Rosales</taxon>
        <taxon>Rhamnaceae</taxon>
        <taxon>rhamnoid group</taxon>
        <taxon>Rhamneae</taxon>
        <taxon>Rhamnella</taxon>
    </lineage>
</organism>
<dbReference type="OrthoDB" id="1745749at2759"/>
<evidence type="ECO:0000313" key="3">
    <source>
        <dbReference type="EMBL" id="KAF3437982.1"/>
    </source>
</evidence>